<keyword evidence="2 6" id="KW-0551">Lipid droplet</keyword>
<protein>
    <recommendedName>
        <fullName evidence="6">Oleosin</fullName>
    </recommendedName>
</protein>
<feature type="transmembrane region" description="Helical" evidence="7">
    <location>
        <begin position="45"/>
        <end position="67"/>
    </location>
</feature>
<keyword evidence="4 7" id="KW-1133">Transmembrane helix</keyword>
<evidence type="ECO:0000313" key="8">
    <source>
        <dbReference type="EMBL" id="VFQ86293.1"/>
    </source>
</evidence>
<evidence type="ECO:0000256" key="3">
    <source>
        <dbReference type="ARBA" id="ARBA00022692"/>
    </source>
</evidence>
<dbReference type="PANTHER" id="PTHR33203:SF31">
    <property type="entry name" value="OLEOSIN"/>
    <property type="match status" value="1"/>
</dbReference>
<gene>
    <name evidence="8" type="ORF">CCAM_LOCUS28069</name>
</gene>
<comment type="similarity">
    <text evidence="1 6">Belongs to the oleosin family.</text>
</comment>
<keyword evidence="3 7" id="KW-0812">Transmembrane</keyword>
<dbReference type="PROSITE" id="PS00811">
    <property type="entry name" value="OLEOSINS"/>
    <property type="match status" value="1"/>
</dbReference>
<dbReference type="GO" id="GO:0005576">
    <property type="term" value="C:extracellular region"/>
    <property type="evidence" value="ECO:0007669"/>
    <property type="project" value="TreeGrafter"/>
</dbReference>
<evidence type="ECO:0000256" key="6">
    <source>
        <dbReference type="RuleBase" id="RU000540"/>
    </source>
</evidence>
<dbReference type="GO" id="GO:0016020">
    <property type="term" value="C:membrane"/>
    <property type="evidence" value="ECO:0007669"/>
    <property type="project" value="UniProtKB-SubCell"/>
</dbReference>
<dbReference type="Pfam" id="PF01277">
    <property type="entry name" value="Oleosin"/>
    <property type="match status" value="1"/>
</dbReference>
<evidence type="ECO:0000256" key="5">
    <source>
        <dbReference type="ARBA" id="ARBA00023136"/>
    </source>
</evidence>
<sequence length="151" mass="15958">MASMTTTQQQQQPGRNDQKLSYQVAKTATAATVGGSLMVLSGVTLVATIIGLVIATPLLLIFSPVLIPAALTAFLILAGLVASVAFLATSAFIFYWMYMYMTGKHPVGEDKINYVKEKLAVAAQGFKEKAAELGSKGQQQIKGTVQAAEST</sequence>
<dbReference type="PANTHER" id="PTHR33203">
    <property type="entry name" value="OLEOSIN"/>
    <property type="match status" value="1"/>
</dbReference>
<dbReference type="AlphaFoldDB" id="A0A484MBE2"/>
<dbReference type="InterPro" id="IPR000136">
    <property type="entry name" value="Oleosin"/>
</dbReference>
<evidence type="ECO:0000256" key="7">
    <source>
        <dbReference type="SAM" id="Phobius"/>
    </source>
</evidence>
<evidence type="ECO:0000256" key="2">
    <source>
        <dbReference type="ARBA" id="ARBA00022677"/>
    </source>
</evidence>
<keyword evidence="9" id="KW-1185">Reference proteome</keyword>
<reference evidence="8 9" key="1">
    <citation type="submission" date="2018-04" db="EMBL/GenBank/DDBJ databases">
        <authorList>
            <person name="Vogel A."/>
        </authorList>
    </citation>
    <scope>NUCLEOTIDE SEQUENCE [LARGE SCALE GENOMIC DNA]</scope>
</reference>
<dbReference type="GO" id="GO:0009791">
    <property type="term" value="P:post-embryonic development"/>
    <property type="evidence" value="ECO:0007669"/>
    <property type="project" value="UniProtKB-ARBA"/>
</dbReference>
<evidence type="ECO:0000256" key="1">
    <source>
        <dbReference type="ARBA" id="ARBA00010858"/>
    </source>
</evidence>
<dbReference type="OrthoDB" id="690239at2759"/>
<organism evidence="8 9">
    <name type="scientific">Cuscuta campestris</name>
    <dbReference type="NCBI Taxonomy" id="132261"/>
    <lineage>
        <taxon>Eukaryota</taxon>
        <taxon>Viridiplantae</taxon>
        <taxon>Streptophyta</taxon>
        <taxon>Embryophyta</taxon>
        <taxon>Tracheophyta</taxon>
        <taxon>Spermatophyta</taxon>
        <taxon>Magnoliopsida</taxon>
        <taxon>eudicotyledons</taxon>
        <taxon>Gunneridae</taxon>
        <taxon>Pentapetalae</taxon>
        <taxon>asterids</taxon>
        <taxon>lamiids</taxon>
        <taxon>Solanales</taxon>
        <taxon>Convolvulaceae</taxon>
        <taxon>Cuscuteae</taxon>
        <taxon>Cuscuta</taxon>
        <taxon>Cuscuta subgen. Grammica</taxon>
        <taxon>Cuscuta sect. Cleistogrammica</taxon>
    </lineage>
</organism>
<dbReference type="GO" id="GO:0019915">
    <property type="term" value="P:lipid storage"/>
    <property type="evidence" value="ECO:0007669"/>
    <property type="project" value="TreeGrafter"/>
</dbReference>
<keyword evidence="5 7" id="KW-0472">Membrane</keyword>
<name>A0A484MBE2_9ASTE</name>
<feature type="transmembrane region" description="Helical" evidence="7">
    <location>
        <begin position="73"/>
        <end position="96"/>
    </location>
</feature>
<evidence type="ECO:0000313" key="9">
    <source>
        <dbReference type="Proteomes" id="UP000595140"/>
    </source>
</evidence>
<evidence type="ECO:0000256" key="4">
    <source>
        <dbReference type="ARBA" id="ARBA00022989"/>
    </source>
</evidence>
<dbReference type="Proteomes" id="UP000595140">
    <property type="component" value="Unassembled WGS sequence"/>
</dbReference>
<dbReference type="EMBL" id="OOIL02003144">
    <property type="protein sequence ID" value="VFQ86293.1"/>
    <property type="molecule type" value="Genomic_DNA"/>
</dbReference>
<comment type="subcellular location">
    <subcellularLocation>
        <location evidence="6">Lipid droplet</location>
    </subcellularLocation>
    <subcellularLocation>
        <location evidence="6">Membrane</location>
        <topology evidence="6">Multi-pass membrane protein</topology>
    </subcellularLocation>
</comment>
<proteinExistence type="inferred from homology"/>
<dbReference type="GO" id="GO:0048608">
    <property type="term" value="P:reproductive structure development"/>
    <property type="evidence" value="ECO:0007669"/>
    <property type="project" value="UniProtKB-ARBA"/>
</dbReference>
<accession>A0A484MBE2</accession>
<dbReference type="GO" id="GO:0012511">
    <property type="term" value="C:monolayer-surrounded lipid storage body"/>
    <property type="evidence" value="ECO:0007669"/>
    <property type="project" value="InterPro"/>
</dbReference>